<sequence>MKKIIAMLMLVMGLLAACTQQPTIENSTGSAVLDRIYTKKKIVIGTTADYPPFEWHYVKDGKDSVVGIDIDIANALGEALGVEVEIREMEFNFLIAAMKAGKVDLVLAGITPTEERSKEVAFSNIYYDSHMVAVVKKTDADKYTTIDAFDGANVGAQKGTSQEGIVKDTLTGANLTSQPKNPTLILALQQGKLDAVIMDNIAADEFVKANSDLTVASVEIPSEDAGTAAVAQKGNEVFLKKVQEVLDALEASGKLKESIIRNTNLMSE</sequence>
<protein>
    <submittedName>
        <fullName evidence="7">ABC transporter, substrate-binding protein, family 3</fullName>
    </submittedName>
</protein>
<evidence type="ECO:0000256" key="3">
    <source>
        <dbReference type="ARBA" id="ARBA00022729"/>
    </source>
</evidence>
<dbReference type="Gene3D" id="3.40.190.10">
    <property type="entry name" value="Periplasmic binding protein-like II"/>
    <property type="match status" value="2"/>
</dbReference>
<dbReference type="GeneID" id="78411923"/>
<comment type="similarity">
    <text evidence="2 4">Belongs to the bacterial solute-binding protein 3 family.</text>
</comment>
<proteinExistence type="inferred from homology"/>
<keyword evidence="3 5" id="KW-0732">Signal</keyword>
<dbReference type="STRING" id="638301.HMPREF0444_1170"/>
<evidence type="ECO:0000313" key="7">
    <source>
        <dbReference type="EMBL" id="EEW36952.1"/>
    </source>
</evidence>
<organism evidence="7 8">
    <name type="scientific">Granulicatella adiacens ATCC 49175</name>
    <dbReference type="NCBI Taxonomy" id="638301"/>
    <lineage>
        <taxon>Bacteria</taxon>
        <taxon>Bacillati</taxon>
        <taxon>Bacillota</taxon>
        <taxon>Bacilli</taxon>
        <taxon>Lactobacillales</taxon>
        <taxon>Carnobacteriaceae</taxon>
        <taxon>Granulicatella</taxon>
    </lineage>
</organism>
<evidence type="ECO:0000256" key="2">
    <source>
        <dbReference type="ARBA" id="ARBA00010333"/>
    </source>
</evidence>
<dbReference type="PANTHER" id="PTHR35936">
    <property type="entry name" value="MEMBRANE-BOUND LYTIC MUREIN TRANSGLYCOSYLASE F"/>
    <property type="match status" value="1"/>
</dbReference>
<keyword evidence="8" id="KW-1185">Reference proteome</keyword>
<name>C8NGX5_9LACT</name>
<comment type="caution">
    <text evidence="7">The sequence shown here is derived from an EMBL/GenBank/DDBJ whole genome shotgun (WGS) entry which is preliminary data.</text>
</comment>
<dbReference type="PROSITE" id="PS01039">
    <property type="entry name" value="SBP_BACTERIAL_3"/>
    <property type="match status" value="1"/>
</dbReference>
<dbReference type="InterPro" id="IPR018313">
    <property type="entry name" value="SBP_3_CS"/>
</dbReference>
<dbReference type="Pfam" id="PF00497">
    <property type="entry name" value="SBP_bac_3"/>
    <property type="match status" value="1"/>
</dbReference>
<evidence type="ECO:0000256" key="1">
    <source>
        <dbReference type="ARBA" id="ARBA00004196"/>
    </source>
</evidence>
<reference evidence="7 8" key="1">
    <citation type="submission" date="2009-08" db="EMBL/GenBank/DDBJ databases">
        <authorList>
            <person name="Muzny D."/>
            <person name="Qin X."/>
            <person name="Deng J."/>
            <person name="Jiang H."/>
            <person name="Liu Y."/>
            <person name="Qu J."/>
            <person name="Song X.-Z."/>
            <person name="Zhang L."/>
            <person name="Thornton R."/>
            <person name="Coyle M."/>
            <person name="Francisco L."/>
            <person name="Jackson L."/>
            <person name="Javaid M."/>
            <person name="Korchina V."/>
            <person name="Kovar C."/>
            <person name="Mata R."/>
            <person name="Mathew T."/>
            <person name="Ngo R."/>
            <person name="Nguyen L."/>
            <person name="Nguyen N."/>
            <person name="Okwuonu G."/>
            <person name="Ongeri F."/>
            <person name="Pham C."/>
            <person name="Simmons D."/>
            <person name="Wilczek-Boney K."/>
            <person name="Hale W."/>
            <person name="Jakkamsetti A."/>
            <person name="Pham P."/>
            <person name="Ruth R."/>
            <person name="San Lucas F."/>
            <person name="Warren J."/>
            <person name="Zhang J."/>
            <person name="Zhao Z."/>
            <person name="Zhou C."/>
            <person name="Zhu D."/>
            <person name="Lee S."/>
            <person name="Bess C."/>
            <person name="Blankenburg K."/>
            <person name="Forbes L."/>
            <person name="Fu Q."/>
            <person name="Gubbala S."/>
            <person name="Hirani K."/>
            <person name="Jayaseelan J.C."/>
            <person name="Lara F."/>
            <person name="Munidasa M."/>
            <person name="Palculict T."/>
            <person name="Patil S."/>
            <person name="Pu L.-L."/>
            <person name="Saada N."/>
            <person name="Tang L."/>
            <person name="Weissenberger G."/>
            <person name="Zhu Y."/>
            <person name="Hemphill L."/>
            <person name="Shang Y."/>
            <person name="Youmans B."/>
            <person name="Ayvaz T."/>
            <person name="Ross M."/>
            <person name="Santibanez J."/>
            <person name="Aqrawi P."/>
            <person name="Gross S."/>
            <person name="Joshi V."/>
            <person name="Fowler G."/>
            <person name="Nazareth L."/>
            <person name="Reid J."/>
            <person name="Worley K."/>
            <person name="Petrosino J."/>
            <person name="Highlander S."/>
            <person name="Gibbs R."/>
        </authorList>
    </citation>
    <scope>NUCLEOTIDE SEQUENCE [LARGE SCALE GENOMIC DNA]</scope>
    <source>
        <strain evidence="7 8">ATCC 49175</strain>
    </source>
</reference>
<gene>
    <name evidence="7" type="ORF">HMPREF0444_1170</name>
</gene>
<dbReference type="SMART" id="SM00062">
    <property type="entry name" value="PBPb"/>
    <property type="match status" value="1"/>
</dbReference>
<dbReference type="eggNOG" id="COG0834">
    <property type="taxonomic scope" value="Bacteria"/>
</dbReference>
<dbReference type="Proteomes" id="UP000005926">
    <property type="component" value="Unassembled WGS sequence"/>
</dbReference>
<feature type="chain" id="PRO_5038965546" evidence="5">
    <location>
        <begin position="18"/>
        <end position="268"/>
    </location>
</feature>
<dbReference type="HOGENOM" id="CLU_019602_18_2_9"/>
<evidence type="ECO:0000313" key="8">
    <source>
        <dbReference type="Proteomes" id="UP000005926"/>
    </source>
</evidence>
<dbReference type="AlphaFoldDB" id="C8NGX5"/>
<dbReference type="PANTHER" id="PTHR35936:SF17">
    <property type="entry name" value="ARGININE-BINDING EXTRACELLULAR PROTEIN ARTP"/>
    <property type="match status" value="1"/>
</dbReference>
<feature type="signal peptide" evidence="5">
    <location>
        <begin position="1"/>
        <end position="17"/>
    </location>
</feature>
<dbReference type="GO" id="GO:0030313">
    <property type="term" value="C:cell envelope"/>
    <property type="evidence" value="ECO:0007669"/>
    <property type="project" value="UniProtKB-SubCell"/>
</dbReference>
<feature type="domain" description="Solute-binding protein family 3/N-terminal" evidence="6">
    <location>
        <begin position="41"/>
        <end position="266"/>
    </location>
</feature>
<comment type="subcellular location">
    <subcellularLocation>
        <location evidence="1">Cell envelope</location>
    </subcellularLocation>
</comment>
<evidence type="ECO:0000259" key="6">
    <source>
        <dbReference type="SMART" id="SM00062"/>
    </source>
</evidence>
<dbReference type="SUPFAM" id="SSF53850">
    <property type="entry name" value="Periplasmic binding protein-like II"/>
    <property type="match status" value="1"/>
</dbReference>
<dbReference type="InterPro" id="IPR001638">
    <property type="entry name" value="Solute-binding_3/MltF_N"/>
</dbReference>
<accession>C8NGX5</accession>
<dbReference type="EMBL" id="ACKZ01000020">
    <property type="protein sequence ID" value="EEW36952.1"/>
    <property type="molecule type" value="Genomic_DNA"/>
</dbReference>
<dbReference type="PROSITE" id="PS51257">
    <property type="entry name" value="PROKAR_LIPOPROTEIN"/>
    <property type="match status" value="1"/>
</dbReference>
<evidence type="ECO:0000256" key="4">
    <source>
        <dbReference type="RuleBase" id="RU003744"/>
    </source>
</evidence>
<dbReference type="RefSeq" id="WP_005607395.1">
    <property type="nucleotide sequence ID" value="NZ_CP102283.1"/>
</dbReference>
<evidence type="ECO:0000256" key="5">
    <source>
        <dbReference type="SAM" id="SignalP"/>
    </source>
</evidence>